<proteinExistence type="predicted"/>
<dbReference type="RefSeq" id="WP_212642588.1">
    <property type="nucleotide sequence ID" value="NZ_CP074132.1"/>
</dbReference>
<feature type="transmembrane region" description="Helical" evidence="2">
    <location>
        <begin position="303"/>
        <end position="324"/>
    </location>
</feature>
<dbReference type="Pfam" id="PF07690">
    <property type="entry name" value="MFS_1"/>
    <property type="match status" value="1"/>
</dbReference>
<dbReference type="SUPFAM" id="SSF103473">
    <property type="entry name" value="MFS general substrate transporter"/>
    <property type="match status" value="1"/>
</dbReference>
<evidence type="ECO:0000313" key="4">
    <source>
        <dbReference type="Proteomes" id="UP000678016"/>
    </source>
</evidence>
<gene>
    <name evidence="3" type="ORF">KGD83_04070</name>
</gene>
<name>A0ABX8C9U3_9ACTN</name>
<dbReference type="PANTHER" id="PTHR23530">
    <property type="entry name" value="TRANSPORT PROTEIN-RELATED"/>
    <property type="match status" value="1"/>
</dbReference>
<feature type="transmembrane region" description="Helical" evidence="2">
    <location>
        <begin position="280"/>
        <end position="297"/>
    </location>
</feature>
<evidence type="ECO:0000313" key="3">
    <source>
        <dbReference type="EMBL" id="QUX29758.1"/>
    </source>
</evidence>
<dbReference type="CDD" id="cd06174">
    <property type="entry name" value="MFS"/>
    <property type="match status" value="1"/>
</dbReference>
<organism evidence="3 4">
    <name type="scientific">Nocardiopsis akebiae</name>
    <dbReference type="NCBI Taxonomy" id="2831968"/>
    <lineage>
        <taxon>Bacteria</taxon>
        <taxon>Bacillati</taxon>
        <taxon>Actinomycetota</taxon>
        <taxon>Actinomycetes</taxon>
        <taxon>Streptosporangiales</taxon>
        <taxon>Nocardiopsidaceae</taxon>
        <taxon>Nocardiopsis</taxon>
    </lineage>
</organism>
<keyword evidence="2" id="KW-1133">Transmembrane helix</keyword>
<dbReference type="InterPro" id="IPR036259">
    <property type="entry name" value="MFS_trans_sf"/>
</dbReference>
<keyword evidence="4" id="KW-1185">Reference proteome</keyword>
<feature type="transmembrane region" description="Helical" evidence="2">
    <location>
        <begin position="170"/>
        <end position="189"/>
    </location>
</feature>
<keyword evidence="2" id="KW-0812">Transmembrane</keyword>
<feature type="transmembrane region" description="Helical" evidence="2">
    <location>
        <begin position="336"/>
        <end position="359"/>
    </location>
</feature>
<keyword evidence="2" id="KW-0472">Membrane</keyword>
<dbReference type="Proteomes" id="UP000678016">
    <property type="component" value="Chromosome"/>
</dbReference>
<reference evidence="4" key="1">
    <citation type="submission" date="2021-05" db="EMBL/GenBank/DDBJ databases">
        <title>Direct Submission.</title>
        <authorList>
            <person name="Li K."/>
            <person name="Gao J."/>
        </authorList>
    </citation>
    <scope>NUCLEOTIDE SEQUENCE [LARGE SCALE GENOMIC DNA]</scope>
    <source>
        <strain evidence="4">HDS12</strain>
    </source>
</reference>
<protein>
    <submittedName>
        <fullName evidence="3">MFS transporter</fullName>
    </submittedName>
</protein>
<feature type="region of interest" description="Disordered" evidence="1">
    <location>
        <begin position="394"/>
        <end position="423"/>
    </location>
</feature>
<feature type="transmembrane region" description="Helical" evidence="2">
    <location>
        <begin position="12"/>
        <end position="39"/>
    </location>
</feature>
<feature type="transmembrane region" description="Helical" evidence="2">
    <location>
        <begin position="145"/>
        <end position="164"/>
    </location>
</feature>
<accession>A0ABX8C9U3</accession>
<dbReference type="InterPro" id="IPR053160">
    <property type="entry name" value="MFS_DHA3_Transporter"/>
</dbReference>
<evidence type="ECO:0000256" key="1">
    <source>
        <dbReference type="SAM" id="MobiDB-lite"/>
    </source>
</evidence>
<feature type="transmembrane region" description="Helical" evidence="2">
    <location>
        <begin position="216"/>
        <end position="237"/>
    </location>
</feature>
<feature type="transmembrane region" description="Helical" evidence="2">
    <location>
        <begin position="365"/>
        <end position="387"/>
    </location>
</feature>
<dbReference type="PANTHER" id="PTHR23530:SF1">
    <property type="entry name" value="PERMEASE, MAJOR FACILITATOR SUPERFAMILY-RELATED"/>
    <property type="match status" value="1"/>
</dbReference>
<sequence length="423" mass="44089">MSVERTTESSLFLRYTSFALLGSSADFLFGAVFVTILLGRGADPWLLGRMLGSTNLVALLVEAPSGALGDRYGHRRLLAVGLAVWGAGFVLMGYADGLALTLASMYLWAVGFHLQSGTLVALVVNRIGDRDRPARIARTVRFVQVAGNSGAVLGAASVMVAGTWLPADSLVLVSGAVLVALALLAPVCFPRSPGQSGRPLTAIVRESAVLVASRRFVPLVALSAASVSGLAALVLAWQPMLAAEHGADVRLNGLVLLMMMAAMAAGSACSRFVGRDRPHVWGPVFAASAGLPLVLAAHGVLPLVAGLMAAEFLLGLAVVLSHVWQQTMFSDANRNTMAAMFGMVDNTVRMLTVLAFGWLWELFGLEWTVTAVVGFGVAAALATVALYRRFPESARSVGGADEGEGRSEGEGSPDEPELDGTGG</sequence>
<feature type="transmembrane region" description="Helical" evidence="2">
    <location>
        <begin position="106"/>
        <end position="124"/>
    </location>
</feature>
<dbReference type="Gene3D" id="1.20.1250.20">
    <property type="entry name" value="MFS general substrate transporter like domains"/>
    <property type="match status" value="1"/>
</dbReference>
<feature type="transmembrane region" description="Helical" evidence="2">
    <location>
        <begin position="77"/>
        <end position="94"/>
    </location>
</feature>
<feature type="transmembrane region" description="Helical" evidence="2">
    <location>
        <begin position="249"/>
        <end position="268"/>
    </location>
</feature>
<dbReference type="InterPro" id="IPR011701">
    <property type="entry name" value="MFS"/>
</dbReference>
<feature type="compositionally biased region" description="Acidic residues" evidence="1">
    <location>
        <begin position="411"/>
        <end position="423"/>
    </location>
</feature>
<dbReference type="EMBL" id="CP074132">
    <property type="protein sequence ID" value="QUX29758.1"/>
    <property type="molecule type" value="Genomic_DNA"/>
</dbReference>
<evidence type="ECO:0000256" key="2">
    <source>
        <dbReference type="SAM" id="Phobius"/>
    </source>
</evidence>